<evidence type="ECO:0000256" key="2">
    <source>
        <dbReference type="ARBA" id="ARBA00023002"/>
    </source>
</evidence>
<protein>
    <recommendedName>
        <fullName evidence="5">NAD(P)-binding protein</fullName>
    </recommendedName>
</protein>
<comment type="similarity">
    <text evidence="1">Belongs to the short-chain dehydrogenases/reductases (SDR) family.</text>
</comment>
<dbReference type="PANTHER" id="PTHR24320:SF283">
    <property type="entry name" value="RETINOL DEHYDROGENASE 11"/>
    <property type="match status" value="1"/>
</dbReference>
<evidence type="ECO:0008006" key="5">
    <source>
        <dbReference type="Google" id="ProtNLM"/>
    </source>
</evidence>
<proteinExistence type="inferred from homology"/>
<keyword evidence="2" id="KW-0560">Oxidoreductase</keyword>
<dbReference type="InterPro" id="IPR002347">
    <property type="entry name" value="SDR_fam"/>
</dbReference>
<dbReference type="PRINTS" id="PR00081">
    <property type="entry name" value="GDHRDH"/>
</dbReference>
<dbReference type="EMBL" id="JAXLQG010000007">
    <property type="protein sequence ID" value="KAK5537626.1"/>
    <property type="molecule type" value="Genomic_DNA"/>
</dbReference>
<comment type="caution">
    <text evidence="3">The sequence shown here is derived from an EMBL/GenBank/DDBJ whole genome shotgun (WGS) entry which is preliminary data.</text>
</comment>
<keyword evidence="4" id="KW-1185">Reference proteome</keyword>
<dbReference type="SUPFAM" id="SSF51735">
    <property type="entry name" value="NAD(P)-binding Rossmann-fold domains"/>
    <property type="match status" value="1"/>
</dbReference>
<dbReference type="InterPro" id="IPR036291">
    <property type="entry name" value="NAD(P)-bd_dom_sf"/>
</dbReference>
<name>A0AAV9QCK4_9PEZI</name>
<accession>A0AAV9QCK4</accession>
<dbReference type="Gene3D" id="3.40.50.720">
    <property type="entry name" value="NAD(P)-binding Rossmann-like Domain"/>
    <property type="match status" value="1"/>
</dbReference>
<evidence type="ECO:0000256" key="1">
    <source>
        <dbReference type="ARBA" id="ARBA00006484"/>
    </source>
</evidence>
<reference evidence="3 4" key="1">
    <citation type="submission" date="2023-06" db="EMBL/GenBank/DDBJ databases">
        <title>Black Yeasts Isolated from many extreme environments.</title>
        <authorList>
            <person name="Coleine C."/>
            <person name="Stajich J.E."/>
            <person name="Selbmann L."/>
        </authorList>
    </citation>
    <scope>NUCLEOTIDE SEQUENCE [LARGE SCALE GENOMIC DNA]</scope>
    <source>
        <strain evidence="3 4">CCFEE 5887</strain>
    </source>
</reference>
<dbReference type="GO" id="GO:0016491">
    <property type="term" value="F:oxidoreductase activity"/>
    <property type="evidence" value="ECO:0007669"/>
    <property type="project" value="UniProtKB-KW"/>
</dbReference>
<evidence type="ECO:0000313" key="4">
    <source>
        <dbReference type="Proteomes" id="UP001345827"/>
    </source>
</evidence>
<dbReference type="PANTHER" id="PTHR24320">
    <property type="entry name" value="RETINOL DEHYDROGENASE"/>
    <property type="match status" value="1"/>
</dbReference>
<gene>
    <name evidence="3" type="ORF">LTR25_004878</name>
</gene>
<organism evidence="3 4">
    <name type="scientific">Vermiconidia calcicola</name>
    <dbReference type="NCBI Taxonomy" id="1690605"/>
    <lineage>
        <taxon>Eukaryota</taxon>
        <taxon>Fungi</taxon>
        <taxon>Dikarya</taxon>
        <taxon>Ascomycota</taxon>
        <taxon>Pezizomycotina</taxon>
        <taxon>Dothideomycetes</taxon>
        <taxon>Dothideomycetidae</taxon>
        <taxon>Mycosphaerellales</taxon>
        <taxon>Extremaceae</taxon>
        <taxon>Vermiconidia</taxon>
    </lineage>
</organism>
<evidence type="ECO:0000313" key="3">
    <source>
        <dbReference type="EMBL" id="KAK5537626.1"/>
    </source>
</evidence>
<dbReference type="AlphaFoldDB" id="A0AAV9QCK4"/>
<dbReference type="Pfam" id="PF00106">
    <property type="entry name" value="adh_short"/>
    <property type="match status" value="1"/>
</dbReference>
<dbReference type="Proteomes" id="UP001345827">
    <property type="component" value="Unassembled WGS sequence"/>
</dbReference>
<sequence>MPTTSHAEYDEHTEAVTVAAAFPSAIKGRTIVITGANKLGIGFTTAQALASQGARRLILVGRSTTKVQECIDALRSEYPDVDYRPLQADLSSQESVRKAAFTLMAWEDVPAVDLLINNAGVMNIPERTLSPDGIEMHLATNHVGHFLLANLILPKLIAAAKNSPRGFVRIINISSVGTMVSPLRVSDANFTKAIKELPENERPNQAILKGASLPADDNVIYSPMAAYGQSKTCNVLFSVGLNQHLYEKYGILSLAVHPGEMQSELARHTDKRWLEKVTEARAAHGMFWKTLQEGASTTLVAALDPKLERPGSDGKGYFLSDCQIGDVQPYAVDEDIARKLWELSEGFVGEKFAY</sequence>